<evidence type="ECO:0000313" key="1">
    <source>
        <dbReference type="EMBL" id="PIL27547.1"/>
    </source>
</evidence>
<comment type="caution">
    <text evidence="1">The sequence shown here is derived from an EMBL/GenBank/DDBJ whole genome shotgun (WGS) entry which is preliminary data.</text>
</comment>
<dbReference type="AlphaFoldDB" id="A0A2G8S1D5"/>
<organism evidence="1 2">
    <name type="scientific">Ganoderma sinense ZZ0214-1</name>
    <dbReference type="NCBI Taxonomy" id="1077348"/>
    <lineage>
        <taxon>Eukaryota</taxon>
        <taxon>Fungi</taxon>
        <taxon>Dikarya</taxon>
        <taxon>Basidiomycota</taxon>
        <taxon>Agaricomycotina</taxon>
        <taxon>Agaricomycetes</taxon>
        <taxon>Polyporales</taxon>
        <taxon>Polyporaceae</taxon>
        <taxon>Ganoderma</taxon>
    </lineage>
</organism>
<keyword evidence="2" id="KW-1185">Reference proteome</keyword>
<evidence type="ECO:0000313" key="2">
    <source>
        <dbReference type="Proteomes" id="UP000230002"/>
    </source>
</evidence>
<sequence length="101" mass="12948">MPKAHLVLVEVQAILSGRSALLPEEGAEAVEAGLLLQLAGRGRWWWRCPMTWWWWWRRWRRRRRSRSPCRGWWGRRWRRRGRSGRRLAHRRRRRRRRWWWW</sequence>
<protein>
    <submittedName>
        <fullName evidence="1">Uncharacterized protein</fullName>
    </submittedName>
</protein>
<reference evidence="1 2" key="1">
    <citation type="journal article" date="2015" name="Sci. Rep.">
        <title>Chromosome-level genome map provides insights into diverse defense mechanisms in the medicinal fungus Ganoderma sinense.</title>
        <authorList>
            <person name="Zhu Y."/>
            <person name="Xu J."/>
            <person name="Sun C."/>
            <person name="Zhou S."/>
            <person name="Xu H."/>
            <person name="Nelson D.R."/>
            <person name="Qian J."/>
            <person name="Song J."/>
            <person name="Luo H."/>
            <person name="Xiang L."/>
            <person name="Li Y."/>
            <person name="Xu Z."/>
            <person name="Ji A."/>
            <person name="Wang L."/>
            <person name="Lu S."/>
            <person name="Hayward A."/>
            <person name="Sun W."/>
            <person name="Li X."/>
            <person name="Schwartz D.C."/>
            <person name="Wang Y."/>
            <person name="Chen S."/>
        </authorList>
    </citation>
    <scope>NUCLEOTIDE SEQUENCE [LARGE SCALE GENOMIC DNA]</scope>
    <source>
        <strain evidence="1 2">ZZ0214-1</strain>
    </source>
</reference>
<dbReference type="Proteomes" id="UP000230002">
    <property type="component" value="Unassembled WGS sequence"/>
</dbReference>
<dbReference type="EMBL" id="AYKW01000034">
    <property type="protein sequence ID" value="PIL27547.1"/>
    <property type="molecule type" value="Genomic_DNA"/>
</dbReference>
<name>A0A2G8S1D5_9APHY</name>
<proteinExistence type="predicted"/>
<accession>A0A2G8S1D5</accession>
<gene>
    <name evidence="1" type="ORF">GSI_10698</name>
</gene>